<dbReference type="Gene3D" id="3.40.605.10">
    <property type="entry name" value="Aldehyde Dehydrogenase, Chain A, domain 1"/>
    <property type="match status" value="1"/>
</dbReference>
<dbReference type="SUPFAM" id="SSF53720">
    <property type="entry name" value="ALDH-like"/>
    <property type="match status" value="1"/>
</dbReference>
<evidence type="ECO:0000256" key="2">
    <source>
        <dbReference type="ARBA" id="ARBA00023002"/>
    </source>
</evidence>
<dbReference type="GO" id="GO:0047533">
    <property type="term" value="F:2,5-dioxovalerate dehydrogenase (NADP+) activity"/>
    <property type="evidence" value="ECO:0007669"/>
    <property type="project" value="UniProtKB-EC"/>
</dbReference>
<dbReference type="EMBL" id="WLYI01000037">
    <property type="protein sequence ID" value="MTD21873.1"/>
    <property type="molecule type" value="Genomic_DNA"/>
</dbReference>
<dbReference type="Pfam" id="PF00171">
    <property type="entry name" value="Aldedh"/>
    <property type="match status" value="1"/>
</dbReference>
<dbReference type="InterPro" id="IPR044151">
    <property type="entry name" value="ALDH_KGSADH"/>
</dbReference>
<dbReference type="InterPro" id="IPR016163">
    <property type="entry name" value="Ald_DH_C"/>
</dbReference>
<dbReference type="InterPro" id="IPR015590">
    <property type="entry name" value="Aldehyde_DH_dom"/>
</dbReference>
<reference evidence="7 8" key="1">
    <citation type="submission" date="2019-11" db="EMBL/GenBank/DDBJ databases">
        <title>Pseudmonas karstica sp. nov. and Pseudomonas spelaei sp. nov. from caves.</title>
        <authorList>
            <person name="Zeman M."/>
        </authorList>
    </citation>
    <scope>NUCLEOTIDE SEQUENCE [LARGE SCALE GENOMIC DNA]</scope>
    <source>
        <strain evidence="7 8">CCM 7891</strain>
    </source>
</reference>
<dbReference type="RefSeq" id="WP_154745443.1">
    <property type="nucleotide sequence ID" value="NZ_JBHSTG010000040.1"/>
</dbReference>
<evidence type="ECO:0000256" key="3">
    <source>
        <dbReference type="ARBA" id="ARBA00050769"/>
    </source>
</evidence>
<dbReference type="FunFam" id="3.40.605.10:FF:000037">
    <property type="entry name" value="NADP-dependent fatty aldehyde dehydrogenase"/>
    <property type="match status" value="1"/>
</dbReference>
<dbReference type="OrthoDB" id="9770537at2"/>
<evidence type="ECO:0000256" key="5">
    <source>
        <dbReference type="ARBA" id="ARBA00067023"/>
    </source>
</evidence>
<sequence length="525" mass="55078">MSITGQLLIGQSSVQGTNAEIWSINAATGEKLPPAFAGATPDDLEHACALADAAFDTYRETSLNDRAVFLETIAKHILALGDELIERCMTETGLPRGRIEGERARTIGQLSLFASVVRDGGFIDARIDSALPQRTPLPRADIRLRKVAIGPVAVFGACNFPLAFSVAGGDTASALAAGCPVIVKAHSAHPGTSELVGQAIQKSVRDCNLPAGVFSLIYDCGLTIGQTLVADHRIKAVGFTGSRSGGVALMNIAAAREEPIPVYAEMSAINPVVLLPQALTERGTDIARDFIGSLTLSAGQFCTNPGLVLAIDSPALAAFERAASVAIGSVTAATMLTPSIHTSYCEGVERLSSHPSVELLGKGQAGGLFQGQAALFATTATAFMAHTTLREEVFGSSSLIVRCPDESTLLEVLKSLEGQLSIAVHVSNNDHPALGRLLPTLEKKAGRVLLNGFGTGVEVCHAMVHGGPFPATSDTRTTAVGSLAIHRFLRPVTYQDFPQHLLPPTLQDHNSYGISRRVNGVIQPS</sequence>
<dbReference type="Gene3D" id="3.40.309.10">
    <property type="entry name" value="Aldehyde Dehydrogenase, Chain A, domain 2"/>
    <property type="match status" value="1"/>
</dbReference>
<dbReference type="InterPro" id="IPR016161">
    <property type="entry name" value="Ald_DH/histidinol_DH"/>
</dbReference>
<evidence type="ECO:0000256" key="1">
    <source>
        <dbReference type="ARBA" id="ARBA00009986"/>
    </source>
</evidence>
<dbReference type="Proteomes" id="UP000431485">
    <property type="component" value="Unassembled WGS sequence"/>
</dbReference>
<dbReference type="InterPro" id="IPR050740">
    <property type="entry name" value="Aldehyde_DH_Superfamily"/>
</dbReference>
<comment type="catalytic activity">
    <reaction evidence="4">
        <text>2,5-dioxopentanoate + NADP(+) + H2O = 2-oxoglutarate + NADPH + 2 H(+)</text>
        <dbReference type="Rhea" id="RHEA:11296"/>
        <dbReference type="ChEBI" id="CHEBI:15377"/>
        <dbReference type="ChEBI" id="CHEBI:15378"/>
        <dbReference type="ChEBI" id="CHEBI:16810"/>
        <dbReference type="ChEBI" id="CHEBI:57783"/>
        <dbReference type="ChEBI" id="CHEBI:58136"/>
        <dbReference type="ChEBI" id="CHEBI:58349"/>
        <dbReference type="EC" id="1.2.1.26"/>
    </reaction>
</comment>
<evidence type="ECO:0000313" key="8">
    <source>
        <dbReference type="Proteomes" id="UP000431485"/>
    </source>
</evidence>
<proteinExistence type="inferred from homology"/>
<keyword evidence="2" id="KW-0560">Oxidoreductase</keyword>
<accession>A0A7X2RVP1</accession>
<organism evidence="7 8">
    <name type="scientific">Pseudomonas karstica</name>
    <dbReference type="NCBI Taxonomy" id="1055468"/>
    <lineage>
        <taxon>Bacteria</taxon>
        <taxon>Pseudomonadati</taxon>
        <taxon>Pseudomonadota</taxon>
        <taxon>Gammaproteobacteria</taxon>
        <taxon>Pseudomonadales</taxon>
        <taxon>Pseudomonadaceae</taxon>
        <taxon>Pseudomonas</taxon>
    </lineage>
</organism>
<comment type="caution">
    <text evidence="7">The sequence shown here is derived from an EMBL/GenBank/DDBJ whole genome shotgun (WGS) entry which is preliminary data.</text>
</comment>
<evidence type="ECO:0000313" key="7">
    <source>
        <dbReference type="EMBL" id="MTD21873.1"/>
    </source>
</evidence>
<gene>
    <name evidence="7" type="ORF">GIR22_22340</name>
</gene>
<dbReference type="EC" id="1.2.1.26" evidence="5"/>
<dbReference type="PANTHER" id="PTHR43353:SF3">
    <property type="entry name" value="ALDEHYDE DEHYDROGENASE-RELATED"/>
    <property type="match status" value="1"/>
</dbReference>
<comment type="similarity">
    <text evidence="1">Belongs to the aldehyde dehydrogenase family.</text>
</comment>
<dbReference type="AlphaFoldDB" id="A0A7X2RVP1"/>
<comment type="catalytic activity">
    <reaction evidence="3">
        <text>2,5-dioxopentanoate + NAD(+) + H2O = 2-oxoglutarate + NADH + 2 H(+)</text>
        <dbReference type="Rhea" id="RHEA:47152"/>
        <dbReference type="ChEBI" id="CHEBI:15377"/>
        <dbReference type="ChEBI" id="CHEBI:15378"/>
        <dbReference type="ChEBI" id="CHEBI:16810"/>
        <dbReference type="ChEBI" id="CHEBI:57540"/>
        <dbReference type="ChEBI" id="CHEBI:57945"/>
        <dbReference type="ChEBI" id="CHEBI:58136"/>
    </reaction>
</comment>
<evidence type="ECO:0000256" key="4">
    <source>
        <dbReference type="ARBA" id="ARBA00051918"/>
    </source>
</evidence>
<dbReference type="CDD" id="cd07129">
    <property type="entry name" value="ALDH_KGSADH"/>
    <property type="match status" value="1"/>
</dbReference>
<protein>
    <recommendedName>
        <fullName evidence="5">2,5-dioxovalerate dehydrogenase</fullName>
        <ecNumber evidence="5">1.2.1.26</ecNumber>
    </recommendedName>
</protein>
<evidence type="ECO:0000259" key="6">
    <source>
        <dbReference type="Pfam" id="PF00171"/>
    </source>
</evidence>
<dbReference type="PANTHER" id="PTHR43353">
    <property type="entry name" value="SUCCINATE-SEMIALDEHYDE DEHYDROGENASE, MITOCHONDRIAL"/>
    <property type="match status" value="1"/>
</dbReference>
<keyword evidence="8" id="KW-1185">Reference proteome</keyword>
<feature type="domain" description="Aldehyde dehydrogenase" evidence="6">
    <location>
        <begin position="19"/>
        <end position="456"/>
    </location>
</feature>
<dbReference type="InterPro" id="IPR016162">
    <property type="entry name" value="Ald_DH_N"/>
</dbReference>
<name>A0A7X2RVP1_9PSED</name>